<organism evidence="3 4">
    <name type="scientific">Pristionchus entomophagus</name>
    <dbReference type="NCBI Taxonomy" id="358040"/>
    <lineage>
        <taxon>Eukaryota</taxon>
        <taxon>Metazoa</taxon>
        <taxon>Ecdysozoa</taxon>
        <taxon>Nematoda</taxon>
        <taxon>Chromadorea</taxon>
        <taxon>Rhabditida</taxon>
        <taxon>Rhabditina</taxon>
        <taxon>Diplogasteromorpha</taxon>
        <taxon>Diplogasteroidea</taxon>
        <taxon>Neodiplogasteridae</taxon>
        <taxon>Pristionchus</taxon>
    </lineage>
</organism>
<evidence type="ECO:0000313" key="3">
    <source>
        <dbReference type="EMBL" id="GMT07755.1"/>
    </source>
</evidence>
<evidence type="ECO:0000256" key="1">
    <source>
        <dbReference type="SAM" id="MobiDB-lite"/>
    </source>
</evidence>
<comment type="caution">
    <text evidence="3">The sequence shown here is derived from an EMBL/GenBank/DDBJ whole genome shotgun (WGS) entry which is preliminary data.</text>
</comment>
<name>A0AAV5UP39_9BILA</name>
<dbReference type="Proteomes" id="UP001432027">
    <property type="component" value="Unassembled WGS sequence"/>
</dbReference>
<evidence type="ECO:0008006" key="5">
    <source>
        <dbReference type="Google" id="ProtNLM"/>
    </source>
</evidence>
<protein>
    <recommendedName>
        <fullName evidence="5">Essential protein Yae1 N-terminal domain-containing protein</fullName>
    </recommendedName>
</protein>
<feature type="compositionally biased region" description="Basic and acidic residues" evidence="1">
    <location>
        <begin position="40"/>
        <end position="54"/>
    </location>
</feature>
<evidence type="ECO:0000256" key="2">
    <source>
        <dbReference type="SAM" id="SignalP"/>
    </source>
</evidence>
<keyword evidence="2" id="KW-0732">Signal</keyword>
<evidence type="ECO:0000313" key="4">
    <source>
        <dbReference type="Proteomes" id="UP001432027"/>
    </source>
</evidence>
<dbReference type="AlphaFoldDB" id="A0AAV5UP39"/>
<proteinExistence type="predicted"/>
<feature type="signal peptide" evidence="2">
    <location>
        <begin position="1"/>
        <end position="18"/>
    </location>
</feature>
<keyword evidence="4" id="KW-1185">Reference proteome</keyword>
<feature type="chain" id="PRO_5043988954" description="Essential protein Yae1 N-terminal domain-containing protein" evidence="2">
    <location>
        <begin position="19"/>
        <end position="280"/>
    </location>
</feature>
<feature type="region of interest" description="Disordered" evidence="1">
    <location>
        <begin position="36"/>
        <end position="64"/>
    </location>
</feature>
<gene>
    <name evidence="3" type="ORF">PENTCL1PPCAC_29929</name>
</gene>
<reference evidence="3" key="1">
    <citation type="submission" date="2023-10" db="EMBL/GenBank/DDBJ databases">
        <title>Genome assembly of Pristionchus species.</title>
        <authorList>
            <person name="Yoshida K."/>
            <person name="Sommer R.J."/>
        </authorList>
    </citation>
    <scope>NUCLEOTIDE SEQUENCE</scope>
    <source>
        <strain evidence="3">RS0144</strain>
    </source>
</reference>
<dbReference type="EMBL" id="BTSX01000006">
    <property type="protein sequence ID" value="GMT07755.1"/>
    <property type="molecule type" value="Genomic_DNA"/>
</dbReference>
<sequence length="280" mass="29874">MKLALLLCLIGLVAGAFAQDEDFDVPAEASPEVDADFDDLAEHADITPEDHADAASEDEEHADVDGDVADEAEHDDEAALDGDEQDLNEHSDVAVAESAASAADVAPAVSVKPEEKKTLVPYAPFYPSKFGHFAPLRRFGCRCAIKRAFHLGFTKGHATGYAKGFEDGQKKGEFIGFGKGKKVGFDEGVKVGTVKGFAAGKIVGRKTGRREGVVIGKKAGIKIGVKKGLEAGKQKGIQIGYLKGFEAGLKKGRTGCACKLNALKAKMIRRCHRHAFHPHY</sequence>
<accession>A0AAV5UP39</accession>
<feature type="compositionally biased region" description="Acidic residues" evidence="1">
    <location>
        <begin position="55"/>
        <end position="64"/>
    </location>
</feature>